<dbReference type="InterPro" id="IPR043129">
    <property type="entry name" value="ATPase_NBD"/>
</dbReference>
<reference evidence="9 12" key="2">
    <citation type="submission" date="2023-01" db="EMBL/GenBank/DDBJ databases">
        <title>Sequencing of the bacterial strains from artisanal fermented milk Matsoni.</title>
        <authorList>
            <person name="Rozman V."/>
            <person name="Accetto T."/>
            <person name="Bogovic Matijasic B."/>
        </authorList>
    </citation>
    <scope>NUCLEOTIDE SEQUENCE [LARGE SCALE GENOMIC DNA]</scope>
    <source>
        <strain evidence="9">Lbl143</strain>
        <strain evidence="12">lbl143</strain>
    </source>
</reference>
<organism evidence="10 11">
    <name type="scientific">Lactobacillus delbrueckii</name>
    <dbReference type="NCBI Taxonomy" id="1584"/>
    <lineage>
        <taxon>Bacteria</taxon>
        <taxon>Bacillati</taxon>
        <taxon>Bacillota</taxon>
        <taxon>Bacilli</taxon>
        <taxon>Lactobacillales</taxon>
        <taxon>Lactobacillaceae</taxon>
        <taxon>Lactobacillus</taxon>
    </lineage>
</organism>
<dbReference type="PANTHER" id="PTHR18964:SF149">
    <property type="entry name" value="BIFUNCTIONAL UDP-N-ACETYLGLUCOSAMINE 2-EPIMERASE_N-ACETYLMANNOSAMINE KINASE"/>
    <property type="match status" value="1"/>
</dbReference>
<dbReference type="GO" id="GO:0005524">
    <property type="term" value="F:ATP binding"/>
    <property type="evidence" value="ECO:0007669"/>
    <property type="project" value="UniProtKB-KW"/>
</dbReference>
<proteinExistence type="inferred from homology"/>
<evidence type="ECO:0000256" key="5">
    <source>
        <dbReference type="ARBA" id="ARBA00022741"/>
    </source>
</evidence>
<accession>A0A2I1SB70</accession>
<comment type="caution">
    <text evidence="10">The sequence shown here is derived from an EMBL/GenBank/DDBJ whole genome shotgun (WGS) entry which is preliminary data.</text>
</comment>
<dbReference type="SUPFAM" id="SSF53067">
    <property type="entry name" value="Actin-like ATPase domain"/>
    <property type="match status" value="1"/>
</dbReference>
<dbReference type="GO" id="GO:0004340">
    <property type="term" value="F:glucokinase activity"/>
    <property type="evidence" value="ECO:0007669"/>
    <property type="project" value="UniProtKB-EC"/>
</dbReference>
<evidence type="ECO:0000256" key="6">
    <source>
        <dbReference type="ARBA" id="ARBA00022777"/>
    </source>
</evidence>
<evidence type="ECO:0000256" key="2">
    <source>
        <dbReference type="ARBA" id="ARBA00012323"/>
    </source>
</evidence>
<dbReference type="InterPro" id="IPR049874">
    <property type="entry name" value="ROK_cs"/>
</dbReference>
<dbReference type="Pfam" id="PF00480">
    <property type="entry name" value="ROK"/>
    <property type="match status" value="1"/>
</dbReference>
<protein>
    <recommendedName>
        <fullName evidence="3">Glucokinase</fullName>
        <ecNumber evidence="2">2.7.1.2</ecNumber>
    </recommendedName>
    <alternativeName>
        <fullName evidence="8">Glucose kinase</fullName>
    </alternativeName>
</protein>
<dbReference type="PROSITE" id="PS01125">
    <property type="entry name" value="ROK"/>
    <property type="match status" value="1"/>
</dbReference>
<evidence type="ECO:0000256" key="3">
    <source>
        <dbReference type="ARBA" id="ARBA00014701"/>
    </source>
</evidence>
<dbReference type="EC" id="2.7.1.2" evidence="2"/>
<keyword evidence="6 10" id="KW-0418">Kinase</keyword>
<dbReference type="PANTHER" id="PTHR18964">
    <property type="entry name" value="ROK (REPRESSOR, ORF, KINASE) FAMILY"/>
    <property type="match status" value="1"/>
</dbReference>
<dbReference type="EMBL" id="JAQIEV010000009">
    <property type="protein sequence ID" value="MDA3782333.1"/>
    <property type="molecule type" value="Genomic_DNA"/>
</dbReference>
<dbReference type="GO" id="GO:0005737">
    <property type="term" value="C:cytoplasm"/>
    <property type="evidence" value="ECO:0007669"/>
    <property type="project" value="InterPro"/>
</dbReference>
<gene>
    <name evidence="10" type="ORF">LDELB18P1_0087</name>
    <name evidence="9" type="ORF">PF593_04085</name>
</gene>
<dbReference type="Proteomes" id="UP000292818">
    <property type="component" value="Unassembled WGS sequence"/>
</dbReference>
<evidence type="ECO:0000313" key="12">
    <source>
        <dbReference type="Proteomes" id="UP001213083"/>
    </source>
</evidence>
<evidence type="ECO:0000256" key="7">
    <source>
        <dbReference type="ARBA" id="ARBA00022840"/>
    </source>
</evidence>
<evidence type="ECO:0000256" key="4">
    <source>
        <dbReference type="ARBA" id="ARBA00022679"/>
    </source>
</evidence>
<dbReference type="InterPro" id="IPR004654">
    <property type="entry name" value="ROK_glcA"/>
</dbReference>
<keyword evidence="5" id="KW-0547">Nucleotide-binding</keyword>
<dbReference type="RefSeq" id="WP_013438916.1">
    <property type="nucleotide sequence ID" value="NZ_BNHR01000049.1"/>
</dbReference>
<keyword evidence="4 9" id="KW-0808">Transferase</keyword>
<evidence type="ECO:0000256" key="1">
    <source>
        <dbReference type="ARBA" id="ARBA00006479"/>
    </source>
</evidence>
<evidence type="ECO:0000313" key="9">
    <source>
        <dbReference type="EMBL" id="MDA3782333.1"/>
    </source>
</evidence>
<dbReference type="Gene3D" id="3.30.420.40">
    <property type="match status" value="2"/>
</dbReference>
<dbReference type="InterPro" id="IPR000600">
    <property type="entry name" value="ROK"/>
</dbReference>
<dbReference type="Proteomes" id="UP001213083">
    <property type="component" value="Unassembled WGS sequence"/>
</dbReference>
<evidence type="ECO:0000313" key="11">
    <source>
        <dbReference type="Proteomes" id="UP000292818"/>
    </source>
</evidence>
<name>A0A2I1SB70_9LACO</name>
<comment type="similarity">
    <text evidence="1">Belongs to the ROK (NagC/XylR) family.</text>
</comment>
<evidence type="ECO:0000256" key="8">
    <source>
        <dbReference type="ARBA" id="ARBA00032386"/>
    </source>
</evidence>
<dbReference type="AlphaFoldDB" id="A0A2I1SB70"/>
<evidence type="ECO:0000313" key="10">
    <source>
        <dbReference type="EMBL" id="RZM17509.1"/>
    </source>
</evidence>
<reference evidence="10 11" key="1">
    <citation type="submission" date="2019-01" db="EMBL/GenBank/DDBJ databases">
        <title>Colonization of the human gut by bovine bacteria present in Parmesan cheese.</title>
        <authorList>
            <person name="Lugli G.A."/>
            <person name="Milani C."/>
        </authorList>
    </citation>
    <scope>NUCLEOTIDE SEQUENCE [LARGE SCALE GENOMIC DNA]</scope>
    <source>
        <strain evidence="10 11">LDELB18P1</strain>
    </source>
</reference>
<keyword evidence="7" id="KW-0067">ATP-binding</keyword>
<sequence>MKKYAFGVDIGGTTVKIGLFETNGELSQKWEIPTRKEGNGAKILPDIAASLNDKLKELDIPKEEVAGVGIDVPGPILDDEIVNRCVNLGWGVFNVAEKVRKLTGLDEVKVANDANAAALGEMWQGGGESHQNVVMVTLGTGVGGGIISEGKIVAGAFGASGEIGHMLVNKDETQLCGCGKKGHLEQYASATGIARKAKELLVESSEESSLRGVDQLDAKAVFDAAKEGDKLALEIVDFVGETLGTALASISCVFDPEVYVIGGGVSKAGQILLDTVQKHFVDAAFHASEGTEFALAQLGNDAGMYGAVKMVL</sequence>
<dbReference type="GO" id="GO:0006096">
    <property type="term" value="P:glycolytic process"/>
    <property type="evidence" value="ECO:0007669"/>
    <property type="project" value="InterPro"/>
</dbReference>
<dbReference type="NCBIfam" id="TIGR00744">
    <property type="entry name" value="ROK_glcA_fam"/>
    <property type="match status" value="1"/>
</dbReference>
<dbReference type="EMBL" id="SETJ01000008">
    <property type="protein sequence ID" value="RZM17509.1"/>
    <property type="molecule type" value="Genomic_DNA"/>
</dbReference>